<dbReference type="Pfam" id="PF03428">
    <property type="entry name" value="RP-C"/>
    <property type="match status" value="1"/>
</dbReference>
<feature type="domain" description="Plasmid replication protein C N-terminal" evidence="1">
    <location>
        <begin position="13"/>
        <end position="184"/>
    </location>
</feature>
<dbReference type="CDD" id="cd00090">
    <property type="entry name" value="HTH_ARSR"/>
    <property type="match status" value="1"/>
</dbReference>
<evidence type="ECO:0000259" key="1">
    <source>
        <dbReference type="Pfam" id="PF03428"/>
    </source>
</evidence>
<dbReference type="AlphaFoldDB" id="A0A1W6D1W7"/>
<evidence type="ECO:0000259" key="2">
    <source>
        <dbReference type="Pfam" id="PF11800"/>
    </source>
</evidence>
<organism evidence="3 4">
    <name type="scientific">Paracoccus contaminans</name>
    <dbReference type="NCBI Taxonomy" id="1945662"/>
    <lineage>
        <taxon>Bacteria</taxon>
        <taxon>Pseudomonadati</taxon>
        <taxon>Pseudomonadota</taxon>
        <taxon>Alphaproteobacteria</taxon>
        <taxon>Rhodobacterales</taxon>
        <taxon>Paracoccaceae</taxon>
        <taxon>Paracoccus</taxon>
    </lineage>
</organism>
<sequence>MRHISMTPFGRQAVTAGLLATQALSEAPAPAQIPDKWALLRDLTAARKAHGVSDRDLAVLSALLSFHPGRELADDDRLIVFPSNAALSERAHGMAESTLRRHLAALVRAGLIARRDSPNGKRYATRDSAGALDAVYGFDLRPLLVLSQRIMARAAEARAAELAQRRLREAVVIRLRDTAKLLAWIEERRGPCPGLADPLGAIHRGLRRKLSADDLHDLAQRLDALRAWIDPIIAQETEEVSGNDRESERHYQNSETDIFESELCREKQKDRPETEAVAGRDDPAIPLALVLKAAPDILDYQPDGIRSWRALVAAAAFVRPMLGISPDAWDSACAAMGAPNAAITLACMLQRAGEINRPGGYLRALTGMAEGPGFSPGPMVMALLRADNARPL</sequence>
<geneLocation type="plasmid" evidence="3 4">
    <name>unnamed</name>
</geneLocation>
<dbReference type="NCBIfam" id="NF040974">
    <property type="entry name" value="RepABC_RepC"/>
    <property type="match status" value="1"/>
</dbReference>
<name>A0A1W6D1W7_9RHOB</name>
<reference evidence="3 4" key="1">
    <citation type="submission" date="2017-03" db="EMBL/GenBank/DDBJ databases">
        <title>Genome sequence of Paracoccus contaminans isolated from a water microcosm.</title>
        <authorList>
            <person name="Aurass P."/>
            <person name="Karste S."/>
            <person name="Trost E."/>
            <person name="Glaeser S.P."/>
            <person name="Kaempfer P."/>
            <person name="Flieger A."/>
        </authorList>
    </citation>
    <scope>NUCLEOTIDE SEQUENCE [LARGE SCALE GENOMIC DNA]</scope>
    <source>
        <strain evidence="4">RKI 16-01929T\LMG 29738T\CCM 8701T\CIP 111112T</strain>
        <plasmid evidence="4">Plasmid unnamed</plasmid>
    </source>
</reference>
<keyword evidence="3" id="KW-0614">Plasmid</keyword>
<dbReference type="OrthoDB" id="7488837at2"/>
<dbReference type="InterPro" id="IPR005090">
    <property type="entry name" value="RepC_N"/>
</dbReference>
<feature type="domain" description="Plasmid replication protein C C-terminal" evidence="2">
    <location>
        <begin position="286"/>
        <end position="385"/>
    </location>
</feature>
<dbReference type="SUPFAM" id="SSF46785">
    <property type="entry name" value="Winged helix' DNA-binding domain"/>
    <property type="match status" value="1"/>
</dbReference>
<dbReference type="KEGG" id="pcon:B0A89_14235"/>
<dbReference type="InterPro" id="IPR047611">
    <property type="entry name" value="RepABC_RepC"/>
</dbReference>
<gene>
    <name evidence="3" type="ORF">B0A89_14235</name>
</gene>
<accession>A0A1W6D1W7</accession>
<dbReference type="InterPro" id="IPR036390">
    <property type="entry name" value="WH_DNA-bd_sf"/>
</dbReference>
<dbReference type="InterPro" id="IPR021760">
    <property type="entry name" value="RepC_C"/>
</dbReference>
<dbReference type="Proteomes" id="UP000193017">
    <property type="component" value="Plasmid unnamed"/>
</dbReference>
<dbReference type="EMBL" id="CP020613">
    <property type="protein sequence ID" value="ARJ71029.1"/>
    <property type="molecule type" value="Genomic_DNA"/>
</dbReference>
<keyword evidence="4" id="KW-1185">Reference proteome</keyword>
<dbReference type="RefSeq" id="WP_085379043.1">
    <property type="nucleotide sequence ID" value="NZ_CP020613.1"/>
</dbReference>
<evidence type="ECO:0000313" key="4">
    <source>
        <dbReference type="Proteomes" id="UP000193017"/>
    </source>
</evidence>
<dbReference type="NCBIfam" id="NF010396">
    <property type="entry name" value="PRK13824.1"/>
    <property type="match status" value="1"/>
</dbReference>
<dbReference type="Pfam" id="PF11800">
    <property type="entry name" value="RP-C_C"/>
    <property type="match status" value="1"/>
</dbReference>
<evidence type="ECO:0000313" key="3">
    <source>
        <dbReference type="EMBL" id="ARJ71029.1"/>
    </source>
</evidence>
<proteinExistence type="predicted"/>
<dbReference type="GO" id="GO:0006355">
    <property type="term" value="P:regulation of DNA-templated transcription"/>
    <property type="evidence" value="ECO:0007669"/>
    <property type="project" value="UniProtKB-ARBA"/>
</dbReference>
<protein>
    <submittedName>
        <fullName evidence="3">Uncharacterized protein</fullName>
    </submittedName>
</protein>
<dbReference type="InterPro" id="IPR011991">
    <property type="entry name" value="ArsR-like_HTH"/>
</dbReference>